<sequence>MKEINKVYSVTEIYSLREEGKYQEAFITARRLLELAPEDESLQAAMAWVLYDMLKVALEEDNADSFEELFSVFVDYVPGEADKLQVSGSRLLYQMVMKLLEEQKFAKANDLMMLIKNLKFHPDLEKPKSYYSLLEAAMAFNQQLPNFLGFMRIWRLSNLLPKHYQQYGENMSIAERAYWLVGQHLLIQKSQVPELVAAYVKQLDELLERAPRFHHVRKLVEKLR</sequence>
<evidence type="ECO:0000313" key="2">
    <source>
        <dbReference type="Proteomes" id="UP000678679"/>
    </source>
</evidence>
<dbReference type="RefSeq" id="WP_169665812.1">
    <property type="nucleotide sequence ID" value="NZ_CP076132.1"/>
</dbReference>
<dbReference type="KEGG" id="fya:KMW28_00360"/>
<keyword evidence="2" id="KW-1185">Reference proteome</keyword>
<proteinExistence type="predicted"/>
<protein>
    <submittedName>
        <fullName evidence="1">Uncharacterized protein</fullName>
    </submittedName>
</protein>
<name>A0AAX1N843_9BACT</name>
<gene>
    <name evidence="1" type="ORF">KMW28_00360</name>
</gene>
<accession>A0AAX1N843</accession>
<dbReference type="EMBL" id="CP076132">
    <property type="protein sequence ID" value="QWG02073.1"/>
    <property type="molecule type" value="Genomic_DNA"/>
</dbReference>
<organism evidence="1 2">
    <name type="scientific">Flammeovirga yaeyamensis</name>
    <dbReference type="NCBI Taxonomy" id="367791"/>
    <lineage>
        <taxon>Bacteria</taxon>
        <taxon>Pseudomonadati</taxon>
        <taxon>Bacteroidota</taxon>
        <taxon>Cytophagia</taxon>
        <taxon>Cytophagales</taxon>
        <taxon>Flammeovirgaceae</taxon>
        <taxon>Flammeovirga</taxon>
    </lineage>
</organism>
<dbReference type="AlphaFoldDB" id="A0AAX1N843"/>
<reference evidence="1 2" key="1">
    <citation type="submission" date="2021-05" db="EMBL/GenBank/DDBJ databases">
        <title>Comparative genomic studies on the polysaccharide-degrading batcterial strains of the Flammeovirga genus.</title>
        <authorList>
            <person name="Zewei F."/>
            <person name="Zheng Z."/>
            <person name="Yu L."/>
            <person name="Ruyue G."/>
            <person name="Yanhong M."/>
            <person name="Yuanyuan C."/>
            <person name="Jingyan G."/>
            <person name="Wenjun H."/>
        </authorList>
    </citation>
    <scope>NUCLEOTIDE SEQUENCE [LARGE SCALE GENOMIC DNA]</scope>
    <source>
        <strain evidence="1 2">NBRC:100898</strain>
    </source>
</reference>
<evidence type="ECO:0000313" key="1">
    <source>
        <dbReference type="EMBL" id="QWG02073.1"/>
    </source>
</evidence>
<dbReference type="Proteomes" id="UP000678679">
    <property type="component" value="Chromosome 1"/>
</dbReference>